<keyword evidence="2" id="KW-1185">Reference proteome</keyword>
<sequence length="75" mass="8473">MACVIGSRRTWTKVVLRTIKNQKGKCLANSLRRSNSIHGMKKMVAKEEDEIGYEQENELASFTIPSPSMSRILFG</sequence>
<evidence type="ECO:0000313" key="1">
    <source>
        <dbReference type="EMBL" id="GKV51421.1"/>
    </source>
</evidence>
<reference evidence="1 2" key="1">
    <citation type="journal article" date="2021" name="Commun. Biol.">
        <title>The genome of Shorea leprosula (Dipterocarpaceae) highlights the ecological relevance of drought in aseasonal tropical rainforests.</title>
        <authorList>
            <person name="Ng K.K.S."/>
            <person name="Kobayashi M.J."/>
            <person name="Fawcett J.A."/>
            <person name="Hatakeyama M."/>
            <person name="Paape T."/>
            <person name="Ng C.H."/>
            <person name="Ang C.C."/>
            <person name="Tnah L.H."/>
            <person name="Lee C.T."/>
            <person name="Nishiyama T."/>
            <person name="Sese J."/>
            <person name="O'Brien M.J."/>
            <person name="Copetti D."/>
            <person name="Mohd Noor M.I."/>
            <person name="Ong R.C."/>
            <person name="Putra M."/>
            <person name="Sireger I.Z."/>
            <person name="Indrioko S."/>
            <person name="Kosugi Y."/>
            <person name="Izuno A."/>
            <person name="Isagi Y."/>
            <person name="Lee S.L."/>
            <person name="Shimizu K.K."/>
        </authorList>
    </citation>
    <scope>NUCLEOTIDE SEQUENCE [LARGE SCALE GENOMIC DNA]</scope>
    <source>
        <strain evidence="1">214</strain>
    </source>
</reference>
<protein>
    <submittedName>
        <fullName evidence="1">Uncharacterized protein</fullName>
    </submittedName>
</protein>
<gene>
    <name evidence="1" type="ORF">SLEP1_g58080</name>
</gene>
<organism evidence="1 2">
    <name type="scientific">Rubroshorea leprosula</name>
    <dbReference type="NCBI Taxonomy" id="152421"/>
    <lineage>
        <taxon>Eukaryota</taxon>
        <taxon>Viridiplantae</taxon>
        <taxon>Streptophyta</taxon>
        <taxon>Embryophyta</taxon>
        <taxon>Tracheophyta</taxon>
        <taxon>Spermatophyta</taxon>
        <taxon>Magnoliopsida</taxon>
        <taxon>eudicotyledons</taxon>
        <taxon>Gunneridae</taxon>
        <taxon>Pentapetalae</taxon>
        <taxon>rosids</taxon>
        <taxon>malvids</taxon>
        <taxon>Malvales</taxon>
        <taxon>Dipterocarpaceae</taxon>
        <taxon>Rubroshorea</taxon>
    </lineage>
</organism>
<dbReference type="Proteomes" id="UP001054252">
    <property type="component" value="Unassembled WGS sequence"/>
</dbReference>
<comment type="caution">
    <text evidence="1">The sequence shown here is derived from an EMBL/GenBank/DDBJ whole genome shotgun (WGS) entry which is preliminary data.</text>
</comment>
<dbReference type="EMBL" id="BPVZ01000498">
    <property type="protein sequence ID" value="GKV51421.1"/>
    <property type="molecule type" value="Genomic_DNA"/>
</dbReference>
<proteinExistence type="predicted"/>
<name>A0AAV5MNA9_9ROSI</name>
<dbReference type="AlphaFoldDB" id="A0AAV5MNA9"/>
<evidence type="ECO:0000313" key="2">
    <source>
        <dbReference type="Proteomes" id="UP001054252"/>
    </source>
</evidence>
<accession>A0AAV5MNA9</accession>